<dbReference type="InterPro" id="IPR050626">
    <property type="entry name" value="Peptidase_M16"/>
</dbReference>
<comment type="similarity">
    <text evidence="1">Belongs to the peptidase M16 family.</text>
</comment>
<dbReference type="Pfam" id="PF05193">
    <property type="entry name" value="Peptidase_M16_C"/>
    <property type="match status" value="2"/>
</dbReference>
<evidence type="ECO:0000313" key="9">
    <source>
        <dbReference type="Proteomes" id="UP000190065"/>
    </source>
</evidence>
<dbReference type="GO" id="GO:0006508">
    <property type="term" value="P:proteolysis"/>
    <property type="evidence" value="ECO:0007669"/>
    <property type="project" value="UniProtKB-KW"/>
</dbReference>
<evidence type="ECO:0000313" key="8">
    <source>
        <dbReference type="EMBL" id="SKA16860.1"/>
    </source>
</evidence>
<evidence type="ECO:0000256" key="1">
    <source>
        <dbReference type="ARBA" id="ARBA00007261"/>
    </source>
</evidence>
<keyword evidence="5" id="KW-0482">Metalloprotease</keyword>
<dbReference type="EMBL" id="FUXK01000035">
    <property type="protein sequence ID" value="SKA16860.1"/>
    <property type="molecule type" value="Genomic_DNA"/>
</dbReference>
<dbReference type="Gene3D" id="3.30.830.10">
    <property type="entry name" value="Metalloenzyme, LuxS/M16 peptidase-like"/>
    <property type="match status" value="3"/>
</dbReference>
<reference evidence="8 9" key="1">
    <citation type="submission" date="2017-02" db="EMBL/GenBank/DDBJ databases">
        <authorList>
            <person name="Peterson S.W."/>
        </authorList>
    </citation>
    <scope>NUCLEOTIDE SEQUENCE [LARGE SCALE GENOMIC DNA]</scope>
    <source>
        <strain evidence="8 9">ATCC 43324</strain>
    </source>
</reference>
<evidence type="ECO:0000259" key="6">
    <source>
        <dbReference type="Pfam" id="PF00675"/>
    </source>
</evidence>
<proteinExistence type="inferred from homology"/>
<dbReference type="InterPro" id="IPR007863">
    <property type="entry name" value="Peptidase_M16_C"/>
</dbReference>
<dbReference type="PANTHER" id="PTHR43690">
    <property type="entry name" value="NARDILYSIN"/>
    <property type="match status" value="1"/>
</dbReference>
<gene>
    <name evidence="8" type="ORF">SAMN02745202_02341</name>
</gene>
<dbReference type="InterPro" id="IPR011765">
    <property type="entry name" value="Pept_M16_N"/>
</dbReference>
<dbReference type="AlphaFoldDB" id="A0A1T4RLJ0"/>
<dbReference type="InterPro" id="IPR011249">
    <property type="entry name" value="Metalloenz_LuxS/M16"/>
</dbReference>
<organism evidence="8 9">
    <name type="scientific">Segatella oulorum</name>
    <dbReference type="NCBI Taxonomy" id="28136"/>
    <lineage>
        <taxon>Bacteria</taxon>
        <taxon>Pseudomonadati</taxon>
        <taxon>Bacteroidota</taxon>
        <taxon>Bacteroidia</taxon>
        <taxon>Bacteroidales</taxon>
        <taxon>Prevotellaceae</taxon>
        <taxon>Segatella</taxon>
    </lineage>
</organism>
<dbReference type="SUPFAM" id="SSF63411">
    <property type="entry name" value="LuxS/MPP-like metallohydrolase"/>
    <property type="match status" value="3"/>
</dbReference>
<evidence type="ECO:0000256" key="3">
    <source>
        <dbReference type="ARBA" id="ARBA00022801"/>
    </source>
</evidence>
<dbReference type="GO" id="GO:0046872">
    <property type="term" value="F:metal ion binding"/>
    <property type="evidence" value="ECO:0007669"/>
    <property type="project" value="InterPro"/>
</dbReference>
<feature type="domain" description="Peptidase M16 N-terminal" evidence="6">
    <location>
        <begin position="56"/>
        <end position="184"/>
    </location>
</feature>
<evidence type="ECO:0000259" key="7">
    <source>
        <dbReference type="Pfam" id="PF05193"/>
    </source>
</evidence>
<dbReference type="RefSeq" id="WP_025071265.1">
    <property type="nucleotide sequence ID" value="NZ_FUXK01000035.1"/>
</dbReference>
<dbReference type="Proteomes" id="UP000190065">
    <property type="component" value="Unassembled WGS sequence"/>
</dbReference>
<dbReference type="eggNOG" id="COG0612">
    <property type="taxonomic scope" value="Bacteria"/>
</dbReference>
<dbReference type="PANTHER" id="PTHR43690:SF17">
    <property type="entry name" value="PROTEIN YHJJ"/>
    <property type="match status" value="1"/>
</dbReference>
<evidence type="ECO:0000256" key="4">
    <source>
        <dbReference type="ARBA" id="ARBA00022833"/>
    </source>
</evidence>
<feature type="domain" description="Peptidase M16 C-terminal" evidence="7">
    <location>
        <begin position="212"/>
        <end position="288"/>
    </location>
</feature>
<keyword evidence="4" id="KW-0862">Zinc</keyword>
<keyword evidence="3" id="KW-0378">Hydrolase</keyword>
<accession>A0A1T4RLJ0</accession>
<dbReference type="GO" id="GO:0008237">
    <property type="term" value="F:metallopeptidase activity"/>
    <property type="evidence" value="ECO:0007669"/>
    <property type="project" value="UniProtKB-KW"/>
</dbReference>
<protein>
    <submittedName>
        <fullName evidence="8">Zinc protease</fullName>
    </submittedName>
</protein>
<evidence type="ECO:0000256" key="5">
    <source>
        <dbReference type="ARBA" id="ARBA00023049"/>
    </source>
</evidence>
<dbReference type="STRING" id="28136.SAMN02745202_02341"/>
<dbReference type="Pfam" id="PF00675">
    <property type="entry name" value="Peptidase_M16"/>
    <property type="match status" value="1"/>
</dbReference>
<sequence length="950" mass="107692">MQKKLLWRLFLGVMMLQCMPLYGVKAMTLHHKEAYITLPKGTIEGQFDNGLRYIIVPNGLPKHSIEVRLVMNVGSLQEENDQRGGAHFLEHSAFIGTKHFPKRALIDYFERQGMKFGRDINAFTGFDRTIYWLSLPHHSAHDSVLDSTFLVLRDWLCAISFDSDRVRKERGVIIEELRSYQQNDDFYALKIGHGRYAERLPLGTSSDINRIDSRRLRAYYERWYTPSHATVLVIGQVKAEEVIAKLRETVGTIPRKSSERTVRCVPLTYARGASWMQITDSLQRESKLELIIPHTTFAGKTLQDAVNKQRMRMLVQCLSNRLAADSVHGDVSNNWYLADKDHFVVALRGASANYLAQQLAGVGNECRRLLQLPLDANELQRLIDARLAQLQPDTTQHLSADLCDDFIDYITAGDRPLRDANDVEWVRKQVAATTSRQLQTLLKRLLCAMKRSRLYAYTVATGGQNDTLLTAQRADEAWKQGWRRPIVPYIDRHIVVENDTVALPLCLKTPAKVKPGSVKSQRRWPELGLNDVQLTNGIRLLVRPTMDEDHTLFLAAVGRGGTADLPPAALLKYHDAVSYVDMGGLAKVTSDTLLSVMTQEQLSMTVGEDAFWHQLLASSPAKKATELFNLVYEKLCFPGINRQDFSECVANEQADAGKTTLLDRLLAHDADRLMTNTIDSLVGDGGAMNKECAMKAALETLNIDTLTHYYKRLFANPSQLTIILTGNFDEADVTAKAIATFSQMVPQAESLPRKEEPFRRENKVFVKGFEGGNDHQTVAHYVFAGNYKPSLQASLTMKLMRDVLQDRVLQVLRERENIVYSPYVDMYYSGIPQQKYHFMVTLSLKDENRKRAEELLKGMLDALKTQPVCTAELEKLKRSFLVTKDKILNDKAPAEWKTTLMSLVKNGESLSDFNDYSACLGSITPEMVREMAGRMLDWNRRIVVYKSQKQ</sequence>
<name>A0A1T4RLJ0_9BACT</name>
<feature type="domain" description="Peptidase M16 C-terminal" evidence="7">
    <location>
        <begin position="701"/>
        <end position="879"/>
    </location>
</feature>
<keyword evidence="2 8" id="KW-0645">Protease</keyword>
<evidence type="ECO:0000256" key="2">
    <source>
        <dbReference type="ARBA" id="ARBA00022670"/>
    </source>
</evidence>